<dbReference type="Pfam" id="PF01636">
    <property type="entry name" value="APH"/>
    <property type="match status" value="1"/>
</dbReference>
<proteinExistence type="predicted"/>
<name>A0A1D2JC42_PARBR</name>
<sequence>MDPSSHVGIEYIIQDLQLHEQWSLMDTLQLMQITGFKSQAAPALIHPAYHKRNIYVSSDDPTRVTALIDWQLARVEPIFHYRFTTWRNGAPSILQELLDLGSLWKDMGLPGDCPDAPTEQELREHAMQHEGFKTTYKLTDIPADDIPADDVGWMDTK</sequence>
<feature type="domain" description="Aminoglycoside phosphotransferase" evidence="1">
    <location>
        <begin position="34"/>
        <end position="79"/>
    </location>
</feature>
<accession>A0A1D2JC42</accession>
<evidence type="ECO:0000313" key="3">
    <source>
        <dbReference type="Proteomes" id="UP000242814"/>
    </source>
</evidence>
<dbReference type="InterPro" id="IPR051035">
    <property type="entry name" value="Mito_inheritance_9"/>
</dbReference>
<dbReference type="Gene3D" id="3.90.1200.10">
    <property type="match status" value="1"/>
</dbReference>
<evidence type="ECO:0000259" key="1">
    <source>
        <dbReference type="Pfam" id="PF01636"/>
    </source>
</evidence>
<protein>
    <recommendedName>
        <fullName evidence="1">Aminoglycoside phosphotransferase domain-containing protein</fullName>
    </recommendedName>
</protein>
<dbReference type="AlphaFoldDB" id="A0A1D2JC42"/>
<dbReference type="VEuPathDB" id="FungiDB:PABG_11616"/>
<dbReference type="InterPro" id="IPR002575">
    <property type="entry name" value="Aminoglycoside_PTrfase"/>
</dbReference>
<organism evidence="2 3">
    <name type="scientific">Paracoccidioides brasiliensis</name>
    <dbReference type="NCBI Taxonomy" id="121759"/>
    <lineage>
        <taxon>Eukaryota</taxon>
        <taxon>Fungi</taxon>
        <taxon>Dikarya</taxon>
        <taxon>Ascomycota</taxon>
        <taxon>Pezizomycotina</taxon>
        <taxon>Eurotiomycetes</taxon>
        <taxon>Eurotiomycetidae</taxon>
        <taxon>Onygenales</taxon>
        <taxon>Ajellomycetaceae</taxon>
        <taxon>Paracoccidioides</taxon>
    </lineage>
</organism>
<comment type="caution">
    <text evidence="2">The sequence shown here is derived from an EMBL/GenBank/DDBJ whole genome shotgun (WGS) entry which is preliminary data.</text>
</comment>
<dbReference type="VEuPathDB" id="FungiDB:PADG_01301"/>
<dbReference type="Proteomes" id="UP000242814">
    <property type="component" value="Unassembled WGS sequence"/>
</dbReference>
<dbReference type="GO" id="GO:0005739">
    <property type="term" value="C:mitochondrion"/>
    <property type="evidence" value="ECO:0007669"/>
    <property type="project" value="TreeGrafter"/>
</dbReference>
<dbReference type="PANTHER" id="PTHR36091">
    <property type="entry name" value="ALTERED INHERITANCE OF MITOCHONDRIA PROTEIN 9, MITOCHONDRIAL"/>
    <property type="match status" value="1"/>
</dbReference>
<gene>
    <name evidence="2" type="ORF">ACO22_04895</name>
</gene>
<reference evidence="2 3" key="1">
    <citation type="submission" date="2016-06" db="EMBL/GenBank/DDBJ databases">
        <authorList>
            <person name="Kjaerup R.B."/>
            <person name="Dalgaard T.S."/>
            <person name="Juul-Madsen H.R."/>
        </authorList>
    </citation>
    <scope>NUCLEOTIDE SEQUENCE [LARGE SCALE GENOMIC DNA]</scope>
    <source>
        <strain evidence="2 3">Pb300</strain>
    </source>
</reference>
<dbReference type="EMBL" id="LZYO01000206">
    <property type="protein sequence ID" value="ODH26004.1"/>
    <property type="molecule type" value="Genomic_DNA"/>
</dbReference>
<dbReference type="PANTHER" id="PTHR36091:SF1">
    <property type="entry name" value="ALTERED INHERITANCE OF MITOCHONDRIA PROTEIN 9, MITOCHONDRIAL"/>
    <property type="match status" value="1"/>
</dbReference>
<evidence type="ECO:0000313" key="2">
    <source>
        <dbReference type="EMBL" id="ODH26004.1"/>
    </source>
</evidence>